<evidence type="ECO:0000313" key="5">
    <source>
        <dbReference type="Proteomes" id="UP000008136"/>
    </source>
</evidence>
<protein>
    <submittedName>
        <fullName evidence="4">Fibronectin-binding A domain protein</fullName>
    </submittedName>
</protein>
<dbReference type="Proteomes" id="UP000008136">
    <property type="component" value="Chromosome"/>
</dbReference>
<evidence type="ECO:0000313" key="4">
    <source>
        <dbReference type="EMBL" id="AEA47285.1"/>
    </source>
</evidence>
<dbReference type="NCBIfam" id="NF041120">
    <property type="entry name" value="RqcH_arch"/>
    <property type="match status" value="1"/>
</dbReference>
<dbReference type="EMBL" id="CP002588">
    <property type="protein sequence ID" value="AEA47285.1"/>
    <property type="molecule type" value="Genomic_DNA"/>
</dbReference>
<dbReference type="OrthoDB" id="10943at2157"/>
<dbReference type="PROSITE" id="PS50159">
    <property type="entry name" value="RIBOSOMAL_S13_2"/>
    <property type="match status" value="1"/>
</dbReference>
<evidence type="ECO:0000256" key="2">
    <source>
        <dbReference type="SAM" id="Coils"/>
    </source>
</evidence>
<keyword evidence="1 2" id="KW-0175">Coiled coil</keyword>
<feature type="coiled-coil region" evidence="2">
    <location>
        <begin position="386"/>
        <end position="419"/>
    </location>
</feature>
<dbReference type="GO" id="GO:0043023">
    <property type="term" value="F:ribosomal large subunit binding"/>
    <property type="evidence" value="ECO:0007669"/>
    <property type="project" value="TreeGrafter"/>
</dbReference>
<sequence>MKSMSSADIAACVSELQQLVGGKVEKIYHHPPDEIRVKIYAGGRKDLILEAGRRIHLTKFPRESPRIPSSFAMLLRKHLEGGRVRKIEQHDFDRVVVIEVEREKRNFIIVELFSKGNVILADESFRIIMPLKPFFKPGEVYRFPEPRTTPFELNSEKLAEIFRDEDKEVVRILARSGLGGLYAEEVCLRAGINKNKVAKELNEEEIEKIAEAIDSIFGAIRRGAFTPHIVSKDGEYIDVLPIELQIYDGLERKYFPTFNEALDEYYARRISEVKQEESEELKKLKARLEKQLETKKEFENEMERYRAAGDAVYENYQLLEQILEAFRQARQQKSWDEIKKIVRAHPKLSKLVVEIHPEKNSVVVNIGPKIELALDKNLPQIADVYYERAKKVRQKLEGLLKAIEKTKEEMQRVEELEAKKYVKGLRVARKREWFERFRWFITSDGFLVIGGRNAAMNEEIVSKYMEPKDLFFHTQTPGAPATVLKLGQEAPETSIIEAAQFAATYSALWKEGKYSGEVYYVKPEQVKRAAKHGEYLARGSFYIEGKRNYLTVAVSCAVGVEVEKLRVLGGPTNAVKKYCDYYVELDIGNMSANEISVEIARKLVEMAKEEERHIVRSIATPDEIMKFLPPGKSRIKK</sequence>
<reference evidence="4 5" key="1">
    <citation type="submission" date="2011-03" db="EMBL/GenBank/DDBJ databases">
        <title>The complete genome of Archaeoglobus veneficus SNP6.</title>
        <authorList>
            <consortium name="US DOE Joint Genome Institute (JGI-PGF)"/>
            <person name="Lucas S."/>
            <person name="Copeland A."/>
            <person name="Lapidus A."/>
            <person name="Bruce D."/>
            <person name="Goodwin L."/>
            <person name="Pitluck S."/>
            <person name="Kyrpides N."/>
            <person name="Mavromatis K."/>
            <person name="Pagani I."/>
            <person name="Ivanova N."/>
            <person name="Mikhailova N."/>
            <person name="Lu M."/>
            <person name="Detter J.C."/>
            <person name="Tapia R."/>
            <person name="Han C."/>
            <person name="Land M."/>
            <person name="Hauser L."/>
            <person name="Markowitz V."/>
            <person name="Cheng J.-F."/>
            <person name="Hugenholtz P."/>
            <person name="Woyke T."/>
            <person name="Wu D."/>
            <person name="Spring S."/>
            <person name="Brambilla E."/>
            <person name="Klenk H.-P."/>
            <person name="Eisen J.A."/>
        </authorList>
    </citation>
    <scope>NUCLEOTIDE SEQUENCE [LARGE SCALE GENOMIC DNA]</scope>
    <source>
        <strain>SNP6</strain>
    </source>
</reference>
<dbReference type="RefSeq" id="WP_013683947.1">
    <property type="nucleotide sequence ID" value="NC_015320.1"/>
</dbReference>
<evidence type="ECO:0000256" key="1">
    <source>
        <dbReference type="ARBA" id="ARBA00023054"/>
    </source>
</evidence>
<gene>
    <name evidence="4" type="ordered locus">Arcve_1279</name>
</gene>
<keyword evidence="5" id="KW-1185">Reference proteome</keyword>
<accession>F2KN09</accession>
<proteinExistence type="predicted"/>
<feature type="domain" description="NFACT RNA-binding" evidence="3">
    <location>
        <begin position="437"/>
        <end position="545"/>
    </location>
</feature>
<evidence type="ECO:0000259" key="3">
    <source>
        <dbReference type="Pfam" id="PF05670"/>
    </source>
</evidence>
<dbReference type="AlphaFoldDB" id="F2KN09"/>
<dbReference type="Pfam" id="PF05833">
    <property type="entry name" value="NFACT_N"/>
    <property type="match status" value="1"/>
</dbReference>
<dbReference type="GO" id="GO:0005737">
    <property type="term" value="C:cytoplasm"/>
    <property type="evidence" value="ECO:0007669"/>
    <property type="project" value="UniProtKB-ARBA"/>
</dbReference>
<dbReference type="PANTHER" id="PTHR15239:SF6">
    <property type="entry name" value="RIBOSOME QUALITY CONTROL COMPLEX SUBUNIT NEMF"/>
    <property type="match status" value="1"/>
</dbReference>
<dbReference type="FunFam" id="2.30.310.10:FF:000003">
    <property type="entry name" value="Zinc knuckle domain containing protein"/>
    <property type="match status" value="1"/>
</dbReference>
<name>F2KN09_ARCVS</name>
<dbReference type="eggNOG" id="arCOG01695">
    <property type="taxonomic scope" value="Archaea"/>
</dbReference>
<dbReference type="Gene3D" id="1.10.8.50">
    <property type="match status" value="1"/>
</dbReference>
<dbReference type="Gene3D" id="2.30.310.10">
    <property type="entry name" value="ibrinogen binding protein from staphylococcus aureus domain"/>
    <property type="match status" value="1"/>
</dbReference>
<dbReference type="Pfam" id="PF05670">
    <property type="entry name" value="NFACT-R_1"/>
    <property type="match status" value="1"/>
</dbReference>
<dbReference type="GeneID" id="10394400"/>
<dbReference type="PANTHER" id="PTHR15239">
    <property type="entry name" value="NUCLEAR EXPORT MEDIATOR FACTOR NEMF"/>
    <property type="match status" value="1"/>
</dbReference>
<dbReference type="InterPro" id="IPR051608">
    <property type="entry name" value="RQC_Subunit_NEMF"/>
</dbReference>
<dbReference type="GO" id="GO:0000049">
    <property type="term" value="F:tRNA binding"/>
    <property type="evidence" value="ECO:0007669"/>
    <property type="project" value="TreeGrafter"/>
</dbReference>
<dbReference type="InterPro" id="IPR008532">
    <property type="entry name" value="NFACT_RNA-bd"/>
</dbReference>
<dbReference type="GO" id="GO:1990112">
    <property type="term" value="C:RQC complex"/>
    <property type="evidence" value="ECO:0007669"/>
    <property type="project" value="TreeGrafter"/>
</dbReference>
<dbReference type="HOGENOM" id="CLU_003612_2_1_2"/>
<dbReference type="GO" id="GO:0072344">
    <property type="term" value="P:rescue of stalled ribosome"/>
    <property type="evidence" value="ECO:0007669"/>
    <property type="project" value="TreeGrafter"/>
</dbReference>
<feature type="coiled-coil region" evidence="2">
    <location>
        <begin position="267"/>
        <end position="308"/>
    </location>
</feature>
<dbReference type="KEGG" id="ave:Arcve_1279"/>
<dbReference type="InterPro" id="IPR010979">
    <property type="entry name" value="Ribosomal_uS13-like_H2TH"/>
</dbReference>
<dbReference type="STRING" id="693661.Arcve_1279"/>
<dbReference type="SUPFAM" id="SSF46946">
    <property type="entry name" value="S13-like H2TH domain"/>
    <property type="match status" value="1"/>
</dbReference>
<organism evidence="4 5">
    <name type="scientific">Archaeoglobus veneficus (strain DSM 11195 / SNP6)</name>
    <dbReference type="NCBI Taxonomy" id="693661"/>
    <lineage>
        <taxon>Archaea</taxon>
        <taxon>Methanobacteriati</taxon>
        <taxon>Methanobacteriota</taxon>
        <taxon>Archaeoglobi</taxon>
        <taxon>Archaeoglobales</taxon>
        <taxon>Archaeoglobaceae</taxon>
        <taxon>Archaeoglobus</taxon>
    </lineage>
</organism>